<gene>
    <name evidence="1" type="ORF">Xedl_03932</name>
</gene>
<accession>A0A1Q5TBI8</accession>
<evidence type="ECO:0000313" key="1">
    <source>
        <dbReference type="EMBL" id="OKO97577.1"/>
    </source>
</evidence>
<dbReference type="AlphaFoldDB" id="A0A1Q5TBI8"/>
<reference evidence="1 2" key="1">
    <citation type="submission" date="2016-09" db="EMBL/GenBank/DDBJ databases">
        <title>Xenorhabdus thuongxuanensis sp. nov. and Xenorhabdus eapokensis sp. nov., isolated from Steinernema species.</title>
        <authorList>
            <person name="Kaempfer P."/>
            <person name="Tobias N.J."/>
            <person name="Phan Ke L."/>
            <person name="Bode H.B."/>
            <person name="Glaeser S.P."/>
        </authorList>
    </citation>
    <scope>NUCLEOTIDE SEQUENCE [LARGE SCALE GENOMIC DNA]</scope>
    <source>
        <strain evidence="1 2">DL20</strain>
    </source>
</reference>
<evidence type="ECO:0000313" key="2">
    <source>
        <dbReference type="Proteomes" id="UP000186268"/>
    </source>
</evidence>
<proteinExistence type="predicted"/>
<protein>
    <submittedName>
        <fullName evidence="1">Uncharacterized protein</fullName>
    </submittedName>
</protein>
<dbReference type="Proteomes" id="UP000186268">
    <property type="component" value="Unassembled WGS sequence"/>
</dbReference>
<comment type="caution">
    <text evidence="1">The sequence shown here is derived from an EMBL/GenBank/DDBJ whole genome shotgun (WGS) entry which is preliminary data.</text>
</comment>
<dbReference type="EMBL" id="MKGQ01000138">
    <property type="protein sequence ID" value="OKO97577.1"/>
    <property type="molecule type" value="Genomic_DNA"/>
</dbReference>
<name>A0A1Q5TBI8_9GAMM</name>
<keyword evidence="2" id="KW-1185">Reference proteome</keyword>
<organism evidence="1 2">
    <name type="scientific">Xenorhabdus eapokensis</name>
    <dbReference type="NCBI Taxonomy" id="1873482"/>
    <lineage>
        <taxon>Bacteria</taxon>
        <taxon>Pseudomonadati</taxon>
        <taxon>Pseudomonadota</taxon>
        <taxon>Gammaproteobacteria</taxon>
        <taxon>Enterobacterales</taxon>
        <taxon>Morganellaceae</taxon>
        <taxon>Xenorhabdus</taxon>
    </lineage>
</organism>
<sequence>MVSFNFGLPVQPRDRMIGAFNGLAVRVITLNIAVRLRFFHDAIFRIVFKRQRRTLRRRHDKQTPQNIVTISGCPFRRMHRGHAAGGIVLKARDVAHRIPFFHAVTVAIIRIVPLRAGIVGFGDHPPVGIQRIAIAFALRVNDFNELQAVRVITILPAMAFPIHTRHR</sequence>